<reference evidence="4" key="1">
    <citation type="journal article" date="2022" name="Int. J. Syst. Evol. Microbiol.">
        <title>Anaeromyxobacter oryzae sp. nov., Anaeromyxobacter diazotrophicus sp. nov. and Anaeromyxobacter paludicola sp. nov., isolated from paddy soils.</title>
        <authorList>
            <person name="Itoh H."/>
            <person name="Xu Z."/>
            <person name="Mise K."/>
            <person name="Masuda Y."/>
            <person name="Ushijima N."/>
            <person name="Hayakawa C."/>
            <person name="Shiratori Y."/>
            <person name="Senoo K."/>
        </authorList>
    </citation>
    <scope>NUCLEOTIDE SEQUENCE [LARGE SCALE GENOMIC DNA]</scope>
    <source>
        <strain evidence="4">Red232</strain>
    </source>
</reference>
<dbReference type="InterPro" id="IPR029068">
    <property type="entry name" value="Glyas_Bleomycin-R_OHBP_Dase"/>
</dbReference>
<feature type="domain" description="VOC" evidence="2">
    <location>
        <begin position="14"/>
        <end position="136"/>
    </location>
</feature>
<dbReference type="Pfam" id="PF00903">
    <property type="entry name" value="Glyoxalase"/>
    <property type="match status" value="1"/>
</dbReference>
<evidence type="ECO:0000313" key="4">
    <source>
        <dbReference type="Proteomes" id="UP001162891"/>
    </source>
</evidence>
<name>A0ABN6N1I3_9BACT</name>
<dbReference type="SUPFAM" id="SSF54593">
    <property type="entry name" value="Glyoxalase/Bleomycin resistance protein/Dihydroxybiphenyl dioxygenase"/>
    <property type="match status" value="1"/>
</dbReference>
<keyword evidence="1" id="KW-0479">Metal-binding</keyword>
<dbReference type="CDD" id="cd06587">
    <property type="entry name" value="VOC"/>
    <property type="match status" value="1"/>
</dbReference>
<organism evidence="3 4">
    <name type="scientific">Anaeromyxobacter oryzae</name>
    <dbReference type="NCBI Taxonomy" id="2918170"/>
    <lineage>
        <taxon>Bacteria</taxon>
        <taxon>Pseudomonadati</taxon>
        <taxon>Myxococcota</taxon>
        <taxon>Myxococcia</taxon>
        <taxon>Myxococcales</taxon>
        <taxon>Cystobacterineae</taxon>
        <taxon>Anaeromyxobacteraceae</taxon>
        <taxon>Anaeromyxobacter</taxon>
    </lineage>
</organism>
<dbReference type="Gene3D" id="3.10.180.10">
    <property type="entry name" value="2,3-Dihydroxybiphenyl 1,2-Dioxygenase, domain 1"/>
    <property type="match status" value="1"/>
</dbReference>
<dbReference type="InterPro" id="IPR004360">
    <property type="entry name" value="Glyas_Fos-R_dOase_dom"/>
</dbReference>
<dbReference type="PANTHER" id="PTHR43048:SF4">
    <property type="entry name" value="RING-CLEAVING DIOXYGENASE-RELATED"/>
    <property type="match status" value="1"/>
</dbReference>
<dbReference type="Proteomes" id="UP001162891">
    <property type="component" value="Chromosome"/>
</dbReference>
<keyword evidence="4" id="KW-1185">Reference proteome</keyword>
<dbReference type="RefSeq" id="WP_248354757.1">
    <property type="nucleotide sequence ID" value="NZ_AP025591.1"/>
</dbReference>
<dbReference type="EMBL" id="AP025591">
    <property type="protein sequence ID" value="BDG05698.1"/>
    <property type="molecule type" value="Genomic_DNA"/>
</dbReference>
<proteinExistence type="predicted"/>
<dbReference type="InterPro" id="IPR051785">
    <property type="entry name" value="MMCE/EMCE_epimerase"/>
</dbReference>
<dbReference type="PANTHER" id="PTHR43048">
    <property type="entry name" value="METHYLMALONYL-COA EPIMERASE"/>
    <property type="match status" value="1"/>
</dbReference>
<evidence type="ECO:0000259" key="2">
    <source>
        <dbReference type="PROSITE" id="PS51819"/>
    </source>
</evidence>
<evidence type="ECO:0000313" key="3">
    <source>
        <dbReference type="EMBL" id="BDG05698.1"/>
    </source>
</evidence>
<evidence type="ECO:0000256" key="1">
    <source>
        <dbReference type="ARBA" id="ARBA00022723"/>
    </source>
</evidence>
<sequence length="141" mass="15735">MDSGQEQFPAPSEGIVLTHFITSRDVARSAAFYRDVLGGQVVFEGEPTAVKLANSWIIINVGGGPTDDKPDVILEPPRDPHRTSSFLNIRVADIHAAYEEWRRRGAEFLTPPKQHADEIRCYMRDPDGYLIEVGQLTEMPA</sequence>
<dbReference type="PROSITE" id="PS51819">
    <property type="entry name" value="VOC"/>
    <property type="match status" value="1"/>
</dbReference>
<protein>
    <submittedName>
        <fullName evidence="3">Glyoxalase</fullName>
    </submittedName>
</protein>
<gene>
    <name evidence="3" type="ORF">AMOR_46940</name>
</gene>
<dbReference type="InterPro" id="IPR037523">
    <property type="entry name" value="VOC_core"/>
</dbReference>
<accession>A0ABN6N1I3</accession>